<evidence type="ECO:0000259" key="1">
    <source>
        <dbReference type="Pfam" id="PF22554"/>
    </source>
</evidence>
<dbReference type="AlphaFoldDB" id="A0A3G8JTG7"/>
<gene>
    <name evidence="2" type="ORF">D7316_04820</name>
</gene>
<evidence type="ECO:0000313" key="2">
    <source>
        <dbReference type="EMBL" id="AZG48203.1"/>
    </source>
</evidence>
<evidence type="ECO:0000313" key="3">
    <source>
        <dbReference type="Proteomes" id="UP000271469"/>
    </source>
</evidence>
<dbReference type="KEGG" id="gom:D7316_04820"/>
<dbReference type="OrthoDB" id="4377456at2"/>
<feature type="domain" description="TY-Chap C-terminal" evidence="1">
    <location>
        <begin position="1"/>
        <end position="79"/>
    </location>
</feature>
<name>A0A3G8JTG7_9ACTN</name>
<keyword evidence="3" id="KW-1185">Reference proteome</keyword>
<protein>
    <recommendedName>
        <fullName evidence="1">TY-Chap C-terminal domain-containing protein</fullName>
    </recommendedName>
</protein>
<dbReference type="EMBL" id="CP033972">
    <property type="protein sequence ID" value="AZG48203.1"/>
    <property type="molecule type" value="Genomic_DNA"/>
</dbReference>
<accession>A0A3G8JTG7</accession>
<dbReference type="Proteomes" id="UP000271469">
    <property type="component" value="Chromosome"/>
</dbReference>
<dbReference type="RefSeq" id="WP_124710447.1">
    <property type="nucleotide sequence ID" value="NZ_CP033972.1"/>
</dbReference>
<dbReference type="InterPro" id="IPR054342">
    <property type="entry name" value="TY-Chap_C"/>
</dbReference>
<organism evidence="2 3">
    <name type="scientific">Gordonia insulae</name>
    <dbReference type="NCBI Taxonomy" id="2420509"/>
    <lineage>
        <taxon>Bacteria</taxon>
        <taxon>Bacillati</taxon>
        <taxon>Actinomycetota</taxon>
        <taxon>Actinomycetes</taxon>
        <taxon>Mycobacteriales</taxon>
        <taxon>Gordoniaceae</taxon>
        <taxon>Gordonia</taxon>
    </lineage>
</organism>
<proteinExistence type="predicted"/>
<reference evidence="2 3" key="1">
    <citation type="submission" date="2018-11" db="EMBL/GenBank/DDBJ databases">
        <title>Gordonia insulae sp. nov., isolated from an island soil.</title>
        <authorList>
            <person name="Kim Y.S."/>
            <person name="Kim S.B."/>
        </authorList>
    </citation>
    <scope>NUCLEOTIDE SEQUENCE [LARGE SCALE GENOMIC DNA]</scope>
    <source>
        <strain evidence="2 3">MMS17-SY073</strain>
    </source>
</reference>
<dbReference type="Pfam" id="PF22554">
    <property type="entry name" value="Chap-C"/>
    <property type="match status" value="1"/>
</dbReference>
<sequence length="92" mass="10126">MRFQSELERLATLDADTIVHVCSSPAALTELIDDAVDECIEYDELADDHLASEARDDAAFCRQEAAAWRATASLLRLMAADTRDERRQAGAA</sequence>